<name>A0A0J6SLZ9_9HYPH</name>
<dbReference type="PATRIC" id="fig|270351.6.peg.255"/>
<evidence type="ECO:0000313" key="2">
    <source>
        <dbReference type="Proteomes" id="UP000035929"/>
    </source>
</evidence>
<protein>
    <submittedName>
        <fullName evidence="1">Uncharacterized protein</fullName>
    </submittedName>
</protein>
<proteinExistence type="predicted"/>
<gene>
    <name evidence="1" type="ORF">VP06_14320</name>
</gene>
<dbReference type="EMBL" id="LABX01000104">
    <property type="protein sequence ID" value="KMO34433.1"/>
    <property type="molecule type" value="Genomic_DNA"/>
</dbReference>
<accession>A0A0J6SLZ9</accession>
<sequence>MTEAEMAKHIARGTENHIVIDTAPDSEAKMAEIMDLADVVYAVWAETDKRKPKISGHALVMLKGRPVAAVHAE</sequence>
<dbReference type="AlphaFoldDB" id="A0A0J6SLZ9"/>
<reference evidence="1 2" key="1">
    <citation type="submission" date="2015-03" db="EMBL/GenBank/DDBJ databases">
        <title>Genome sequencing of Methylobacterium aquaticum DSM16371 type strain.</title>
        <authorList>
            <person name="Chaudhry V."/>
            <person name="Patil P.B."/>
        </authorList>
    </citation>
    <scope>NUCLEOTIDE SEQUENCE [LARGE SCALE GENOMIC DNA]</scope>
    <source>
        <strain evidence="1 2">DSM 16371</strain>
    </source>
</reference>
<organism evidence="1 2">
    <name type="scientific">Methylobacterium aquaticum</name>
    <dbReference type="NCBI Taxonomy" id="270351"/>
    <lineage>
        <taxon>Bacteria</taxon>
        <taxon>Pseudomonadati</taxon>
        <taxon>Pseudomonadota</taxon>
        <taxon>Alphaproteobacteria</taxon>
        <taxon>Hyphomicrobiales</taxon>
        <taxon>Methylobacteriaceae</taxon>
        <taxon>Methylobacterium</taxon>
    </lineage>
</organism>
<dbReference type="Proteomes" id="UP000035929">
    <property type="component" value="Unassembled WGS sequence"/>
</dbReference>
<comment type="caution">
    <text evidence="1">The sequence shown here is derived from an EMBL/GenBank/DDBJ whole genome shotgun (WGS) entry which is preliminary data.</text>
</comment>
<evidence type="ECO:0000313" key="1">
    <source>
        <dbReference type="EMBL" id="KMO34433.1"/>
    </source>
</evidence>